<feature type="transmembrane region" description="Helical" evidence="1">
    <location>
        <begin position="227"/>
        <end position="246"/>
    </location>
</feature>
<gene>
    <name evidence="2" type="ORF">HJ01_00333</name>
</gene>
<keyword evidence="1" id="KW-0812">Transmembrane</keyword>
<evidence type="ECO:0000256" key="1">
    <source>
        <dbReference type="SAM" id="Phobius"/>
    </source>
</evidence>
<accession>H7FMM6</accession>
<evidence type="ECO:0000313" key="2">
    <source>
        <dbReference type="EMBL" id="EIA10238.1"/>
    </source>
</evidence>
<comment type="caution">
    <text evidence="2">The sequence shown here is derived from an EMBL/GenBank/DDBJ whole genome shotgun (WGS) entry which is preliminary data.</text>
</comment>
<feature type="transmembrane region" description="Helical" evidence="1">
    <location>
        <begin position="162"/>
        <end position="182"/>
    </location>
</feature>
<feature type="transmembrane region" description="Helical" evidence="1">
    <location>
        <begin position="64"/>
        <end position="82"/>
    </location>
</feature>
<feature type="transmembrane region" description="Helical" evidence="1">
    <location>
        <begin position="194"/>
        <end position="221"/>
    </location>
</feature>
<sequence length="404" mass="46475">MQNLYLMKAERKTVQIILFLIGLSLVTSYFDFLIPGLRYIQYAVTPILGIYVLYFGLKKGKSLSVLRWFFIIFIIFFLRGLLLGNYGKYILGDILSWSFVFMVVFFNSDAAFYSFKSKIPEFMAKLLIVFIPFTLFVFFKYANISADITRSLIADNGVNEKAMFYPLLFAPLLLPFIFDFKLHVRIAVIVGNLMLVFFGIVTATRGMFMIPIVAFLLVFLLQKKMSFKIVIILILVIVTFLNIGSFSDNEVLKEKSDYLYSRFNEDKDVSGGRNSEIFDLFDEYTFTEFLIGRGAGGTHTFGFWKDVDTPLNLGANVAHYGVTHLLLKGGFVLLISFYSLALWAILNLYKKGDRKYMIVIILYLIMEISHNQFNNLAFLILFWVSISFSLKLTNKRKLINSSTI</sequence>
<feature type="transmembrane region" description="Helical" evidence="1">
    <location>
        <begin position="39"/>
        <end position="57"/>
    </location>
</feature>
<feature type="transmembrane region" description="Helical" evidence="1">
    <location>
        <begin position="325"/>
        <end position="346"/>
    </location>
</feature>
<feature type="transmembrane region" description="Helical" evidence="1">
    <location>
        <begin position="373"/>
        <end position="392"/>
    </location>
</feature>
<organism evidence="2 3">
    <name type="scientific">Flavobacterium frigoris (strain PS1)</name>
    <dbReference type="NCBI Taxonomy" id="1086011"/>
    <lineage>
        <taxon>Bacteria</taxon>
        <taxon>Pseudomonadati</taxon>
        <taxon>Bacteroidota</taxon>
        <taxon>Flavobacteriia</taxon>
        <taxon>Flavobacteriales</taxon>
        <taxon>Flavobacteriaceae</taxon>
        <taxon>Flavobacterium</taxon>
    </lineage>
</organism>
<keyword evidence="1" id="KW-0472">Membrane</keyword>
<keyword evidence="3" id="KW-1185">Reference proteome</keyword>
<name>H7FMM6_FLAFP</name>
<dbReference type="STRING" id="1086011.HJ01_00333"/>
<feature type="transmembrane region" description="Helical" evidence="1">
    <location>
        <begin position="12"/>
        <end position="33"/>
    </location>
</feature>
<dbReference type="RefSeq" id="WP_007136510.1">
    <property type="nucleotide sequence ID" value="NZ_AHKF01000008.1"/>
</dbReference>
<evidence type="ECO:0000313" key="3">
    <source>
        <dbReference type="Proteomes" id="UP000005566"/>
    </source>
</evidence>
<reference evidence="2 3" key="1">
    <citation type="journal article" date="2014" name="Acta Crystallogr. D">
        <title>Structure-based characterization and antifreeze properties of a hyperactive ice-binding protein from the Antarctic bacterium Flavobacterium frigoris PS1.</title>
        <authorList>
            <person name="Do H."/>
            <person name="Kim S.J."/>
            <person name="Kim H.J."/>
            <person name="Lee J.H."/>
        </authorList>
    </citation>
    <scope>NUCLEOTIDE SEQUENCE [LARGE SCALE GENOMIC DNA]</scope>
    <source>
        <strain evidence="2 3">PS1</strain>
    </source>
</reference>
<evidence type="ECO:0008006" key="4">
    <source>
        <dbReference type="Google" id="ProtNLM"/>
    </source>
</evidence>
<dbReference type="Proteomes" id="UP000005566">
    <property type="component" value="Unassembled WGS sequence"/>
</dbReference>
<proteinExistence type="predicted"/>
<feature type="transmembrane region" description="Helical" evidence="1">
    <location>
        <begin position="94"/>
        <end position="115"/>
    </location>
</feature>
<keyword evidence="1" id="KW-1133">Transmembrane helix</keyword>
<dbReference type="AlphaFoldDB" id="H7FMM6"/>
<dbReference type="EMBL" id="AHKF01000008">
    <property type="protein sequence ID" value="EIA10238.1"/>
    <property type="molecule type" value="Genomic_DNA"/>
</dbReference>
<feature type="transmembrane region" description="Helical" evidence="1">
    <location>
        <begin position="122"/>
        <end position="142"/>
    </location>
</feature>
<dbReference type="PATRIC" id="fig|1086011.3.peg.325"/>
<protein>
    <recommendedName>
        <fullName evidence="4">O-Antigen ligase</fullName>
    </recommendedName>
</protein>